<comment type="caution">
    <text evidence="7">The sequence shown here is derived from an EMBL/GenBank/DDBJ whole genome shotgun (WGS) entry which is preliminary data.</text>
</comment>
<sequence length="359" mass="39856">MSLFLHPWYLLLLLLIPLLIWLRKRTRVAAIEYSSVVEGVEFPRTLRQRLAWLPTALSLIAMTLLIISLARPRQGKERTVYSSEGIAMELVVDRSGSMMALDFMVEGSRVDRLTAVKKVASEFVLGDEDDETMSGRTSDRIGLVAFAGYADAITPPTLDHSFLVKSLNRTQIAHQSEDGTAIGDALALATEKLNSLKSKTDAEVKSKVIILLTDGENTAGELDPEAAAELAKTLGIKVYTIGVGTKGRAPFPVRRNRLGEIMVDYIEVNIDEETLTSIANLTGGKYFRATDTDSLKQIYAEIDELERTEFETDRFVDYREWAVTTFTFRGWRIPGLVAIASLCMALSLALSQTVFRRLA</sequence>
<dbReference type="Pfam" id="PF07584">
    <property type="entry name" value="BatA"/>
    <property type="match status" value="1"/>
</dbReference>
<evidence type="ECO:0000256" key="3">
    <source>
        <dbReference type="ARBA" id="ARBA00022989"/>
    </source>
</evidence>
<dbReference type="SUPFAM" id="SSF53300">
    <property type="entry name" value="vWA-like"/>
    <property type="match status" value="1"/>
</dbReference>
<keyword evidence="2 5" id="KW-0812">Transmembrane</keyword>
<dbReference type="SMART" id="SM00327">
    <property type="entry name" value="VWA"/>
    <property type="match status" value="1"/>
</dbReference>
<feature type="transmembrane region" description="Helical" evidence="5">
    <location>
        <begin position="336"/>
        <end position="355"/>
    </location>
</feature>
<keyword evidence="3 5" id="KW-1133">Transmembrane helix</keyword>
<dbReference type="NCBIfam" id="TIGR02226">
    <property type="entry name" value="two_anch"/>
    <property type="match status" value="1"/>
</dbReference>
<dbReference type="InterPro" id="IPR011933">
    <property type="entry name" value="Double_TM_dom"/>
</dbReference>
<dbReference type="InterPro" id="IPR050768">
    <property type="entry name" value="UPF0353/GerABKA_families"/>
</dbReference>
<dbReference type="RefSeq" id="WP_146516672.1">
    <property type="nucleotide sequence ID" value="NZ_SJPI01000003.1"/>
</dbReference>
<dbReference type="AlphaFoldDB" id="A0A5C5WEP0"/>
<dbReference type="Pfam" id="PF00092">
    <property type="entry name" value="VWA"/>
    <property type="match status" value="1"/>
</dbReference>
<dbReference type="PROSITE" id="PS50234">
    <property type="entry name" value="VWFA"/>
    <property type="match status" value="1"/>
</dbReference>
<evidence type="ECO:0000313" key="8">
    <source>
        <dbReference type="Proteomes" id="UP000316598"/>
    </source>
</evidence>
<dbReference type="PANTHER" id="PTHR22550:SF5">
    <property type="entry name" value="LEUCINE ZIPPER PROTEIN 4"/>
    <property type="match status" value="1"/>
</dbReference>
<keyword evidence="8" id="KW-1185">Reference proteome</keyword>
<dbReference type="PANTHER" id="PTHR22550">
    <property type="entry name" value="SPORE GERMINATION PROTEIN"/>
    <property type="match status" value="1"/>
</dbReference>
<feature type="domain" description="VWFA" evidence="6">
    <location>
        <begin position="87"/>
        <end position="302"/>
    </location>
</feature>
<dbReference type="Gene3D" id="3.40.50.410">
    <property type="entry name" value="von Willebrand factor, type A domain"/>
    <property type="match status" value="1"/>
</dbReference>
<protein>
    <submittedName>
        <fullName evidence="7">von Willebrand factor type A domain protein</fullName>
    </submittedName>
</protein>
<dbReference type="InterPro" id="IPR024163">
    <property type="entry name" value="Aerotolerance_reg_N"/>
</dbReference>
<evidence type="ECO:0000259" key="6">
    <source>
        <dbReference type="PROSITE" id="PS50234"/>
    </source>
</evidence>
<feature type="transmembrane region" description="Helical" evidence="5">
    <location>
        <begin position="50"/>
        <end position="70"/>
    </location>
</feature>
<keyword evidence="1" id="KW-1003">Cell membrane</keyword>
<proteinExistence type="predicted"/>
<evidence type="ECO:0000256" key="4">
    <source>
        <dbReference type="ARBA" id="ARBA00023136"/>
    </source>
</evidence>
<dbReference type="InterPro" id="IPR002035">
    <property type="entry name" value="VWF_A"/>
</dbReference>
<dbReference type="InterPro" id="IPR036465">
    <property type="entry name" value="vWFA_dom_sf"/>
</dbReference>
<keyword evidence="4 5" id="KW-0472">Membrane</keyword>
<dbReference type="EMBL" id="SJPI01000003">
    <property type="protein sequence ID" value="TWT49100.1"/>
    <property type="molecule type" value="Genomic_DNA"/>
</dbReference>
<evidence type="ECO:0000256" key="1">
    <source>
        <dbReference type="ARBA" id="ARBA00022475"/>
    </source>
</evidence>
<reference evidence="7 8" key="1">
    <citation type="submission" date="2019-02" db="EMBL/GenBank/DDBJ databases">
        <title>Deep-cultivation of Planctomycetes and their phenomic and genomic characterization uncovers novel biology.</title>
        <authorList>
            <person name="Wiegand S."/>
            <person name="Jogler M."/>
            <person name="Boedeker C."/>
            <person name="Pinto D."/>
            <person name="Vollmers J."/>
            <person name="Rivas-Marin E."/>
            <person name="Kohn T."/>
            <person name="Peeters S.H."/>
            <person name="Heuer A."/>
            <person name="Rast P."/>
            <person name="Oberbeckmann S."/>
            <person name="Bunk B."/>
            <person name="Jeske O."/>
            <person name="Meyerdierks A."/>
            <person name="Storesund J.E."/>
            <person name="Kallscheuer N."/>
            <person name="Luecker S."/>
            <person name="Lage O.M."/>
            <person name="Pohl T."/>
            <person name="Merkel B.J."/>
            <person name="Hornburger P."/>
            <person name="Mueller R.-W."/>
            <person name="Bruemmer F."/>
            <person name="Labrenz M."/>
            <person name="Spormann A.M."/>
            <person name="Op Den Camp H."/>
            <person name="Overmann J."/>
            <person name="Amann R."/>
            <person name="Jetten M.S.M."/>
            <person name="Mascher T."/>
            <person name="Medema M.H."/>
            <person name="Devos D.P."/>
            <person name="Kaster A.-K."/>
            <person name="Ovreas L."/>
            <person name="Rohde M."/>
            <person name="Galperin M.Y."/>
            <person name="Jogler C."/>
        </authorList>
    </citation>
    <scope>NUCLEOTIDE SEQUENCE [LARGE SCALE GENOMIC DNA]</scope>
    <source>
        <strain evidence="7 8">Pla22</strain>
    </source>
</reference>
<evidence type="ECO:0000256" key="5">
    <source>
        <dbReference type="SAM" id="Phobius"/>
    </source>
</evidence>
<organism evidence="7 8">
    <name type="scientific">Rubripirellula amarantea</name>
    <dbReference type="NCBI Taxonomy" id="2527999"/>
    <lineage>
        <taxon>Bacteria</taxon>
        <taxon>Pseudomonadati</taxon>
        <taxon>Planctomycetota</taxon>
        <taxon>Planctomycetia</taxon>
        <taxon>Pirellulales</taxon>
        <taxon>Pirellulaceae</taxon>
        <taxon>Rubripirellula</taxon>
    </lineage>
</organism>
<dbReference type="Proteomes" id="UP000316598">
    <property type="component" value="Unassembled WGS sequence"/>
</dbReference>
<dbReference type="OrthoDB" id="6206554at2"/>
<evidence type="ECO:0000313" key="7">
    <source>
        <dbReference type="EMBL" id="TWT49100.1"/>
    </source>
</evidence>
<evidence type="ECO:0000256" key="2">
    <source>
        <dbReference type="ARBA" id="ARBA00022692"/>
    </source>
</evidence>
<name>A0A5C5WEP0_9BACT</name>
<gene>
    <name evidence="7" type="ORF">Pla22_42920</name>
</gene>
<accession>A0A5C5WEP0</accession>